<feature type="compositionally biased region" description="Basic residues" evidence="6">
    <location>
        <begin position="47"/>
        <end position="56"/>
    </location>
</feature>
<name>A0A346Y427_9ACTN</name>
<dbReference type="RefSeq" id="WP_114593439.1">
    <property type="nucleotide sequence ID" value="NZ_CP031165.1"/>
</dbReference>
<keyword evidence="4 7" id="KW-1133">Transmembrane helix</keyword>
<keyword evidence="9" id="KW-1185">Reference proteome</keyword>
<dbReference type="SUPFAM" id="SSF103473">
    <property type="entry name" value="MFS general substrate transporter"/>
    <property type="match status" value="1"/>
</dbReference>
<dbReference type="PANTHER" id="PTHR23513">
    <property type="entry name" value="INTEGRAL MEMBRANE EFFLUX PROTEIN-RELATED"/>
    <property type="match status" value="1"/>
</dbReference>
<reference evidence="8 9" key="1">
    <citation type="submission" date="2018-09" db="EMBL/GenBank/DDBJ databases">
        <title>Complete genome sequence of Euzebya sp. DY32-46 isolated from seawater of Pacific Ocean.</title>
        <authorList>
            <person name="Xu L."/>
            <person name="Wu Y.-H."/>
            <person name="Xu X.-W."/>
        </authorList>
    </citation>
    <scope>NUCLEOTIDE SEQUENCE [LARGE SCALE GENOMIC DNA]</scope>
    <source>
        <strain evidence="8 9">DY32-46</strain>
    </source>
</reference>
<comment type="subcellular location">
    <subcellularLocation>
        <location evidence="1">Cell membrane</location>
        <topology evidence="1">Multi-pass membrane protein</topology>
    </subcellularLocation>
</comment>
<feature type="transmembrane region" description="Helical" evidence="7">
    <location>
        <begin position="317"/>
        <end position="335"/>
    </location>
</feature>
<feature type="transmembrane region" description="Helical" evidence="7">
    <location>
        <begin position="341"/>
        <end position="362"/>
    </location>
</feature>
<dbReference type="KEGG" id="euz:DVS28_a4563"/>
<feature type="region of interest" description="Disordered" evidence="6">
    <location>
        <begin position="1"/>
        <end position="58"/>
    </location>
</feature>
<keyword evidence="3 7" id="KW-0812">Transmembrane</keyword>
<protein>
    <submittedName>
        <fullName evidence="8">Putative membrane protein</fullName>
    </submittedName>
</protein>
<feature type="compositionally biased region" description="Gly residues" evidence="6">
    <location>
        <begin position="25"/>
        <end position="34"/>
    </location>
</feature>
<dbReference type="GO" id="GO:0005886">
    <property type="term" value="C:plasma membrane"/>
    <property type="evidence" value="ECO:0007669"/>
    <property type="project" value="UniProtKB-SubCell"/>
</dbReference>
<keyword evidence="2" id="KW-1003">Cell membrane</keyword>
<evidence type="ECO:0000256" key="7">
    <source>
        <dbReference type="SAM" id="Phobius"/>
    </source>
</evidence>
<feature type="region of interest" description="Disordered" evidence="6">
    <location>
        <begin position="277"/>
        <end position="304"/>
    </location>
</feature>
<evidence type="ECO:0000313" key="8">
    <source>
        <dbReference type="EMBL" id="AXV09224.1"/>
    </source>
</evidence>
<feature type="compositionally biased region" description="Acidic residues" evidence="6">
    <location>
        <begin position="284"/>
        <end position="299"/>
    </location>
</feature>
<organism evidence="8 9">
    <name type="scientific">Euzebya pacifica</name>
    <dbReference type="NCBI Taxonomy" id="1608957"/>
    <lineage>
        <taxon>Bacteria</taxon>
        <taxon>Bacillati</taxon>
        <taxon>Actinomycetota</taxon>
        <taxon>Nitriliruptoria</taxon>
        <taxon>Euzebyales</taxon>
    </lineage>
</organism>
<feature type="transmembrane region" description="Helical" evidence="7">
    <location>
        <begin position="460"/>
        <end position="481"/>
    </location>
</feature>
<dbReference type="Proteomes" id="UP000264006">
    <property type="component" value="Chromosome"/>
</dbReference>
<dbReference type="Gene3D" id="1.20.1250.20">
    <property type="entry name" value="MFS general substrate transporter like domains"/>
    <property type="match status" value="1"/>
</dbReference>
<evidence type="ECO:0000256" key="1">
    <source>
        <dbReference type="ARBA" id="ARBA00004651"/>
    </source>
</evidence>
<dbReference type="InterPro" id="IPR036259">
    <property type="entry name" value="MFS_trans_sf"/>
</dbReference>
<dbReference type="EMBL" id="CP031165">
    <property type="protein sequence ID" value="AXV09224.1"/>
    <property type="molecule type" value="Genomic_DNA"/>
</dbReference>
<sequence length="484" mass="50184">MSSSAPPTGPSWDGSTDGVEPPEGNGFGPYGPGGDMLLPSEEDRAKRQQKAGRRVARATGKAVVTRVQDMFSAGGPAFNKLANAHAASTAGDTLIAIALANTLFFSVPSSEARGNVALYLLITVAPFAVIGPVLGWVMDRPGAERFTLVASSLLRLVAAIGLVFEADSFWLFPLAFVLMVLSRVHGISRSALLPMALTNAVALVTANARLAQVGVFAGGLIAPIGAGLAAFGPAPVLIAASVLFGVAVWQSMALPDVTGAPPRRPIIASEMIVPLDPDAPPGPDVEEDADDEQELEDTPEDHPASDAQLRLARFATAVVRLLNGFLVLVLAFAFRDVDAPLADFGAVLGAAGGGYALASFAAPRLERALREEPMVVAALAVEAAAAFIAGQFFGLPAAIFLALAAGYAWGTAKFAFDGLLQATLPQSLRGRAFTKSETVFQVAWVIGAVIPTGLTIDIRIGLVIAGCVALLAQTLYVSRLLQRI</sequence>
<dbReference type="OrthoDB" id="5170137at2"/>
<proteinExistence type="predicted"/>
<evidence type="ECO:0000256" key="6">
    <source>
        <dbReference type="SAM" id="MobiDB-lite"/>
    </source>
</evidence>
<feature type="transmembrane region" description="Helical" evidence="7">
    <location>
        <begin position="200"/>
        <end position="222"/>
    </location>
</feature>
<feature type="transmembrane region" description="Helical" evidence="7">
    <location>
        <begin position="116"/>
        <end position="137"/>
    </location>
</feature>
<evidence type="ECO:0000256" key="5">
    <source>
        <dbReference type="ARBA" id="ARBA00023136"/>
    </source>
</evidence>
<evidence type="ECO:0000256" key="3">
    <source>
        <dbReference type="ARBA" id="ARBA00022692"/>
    </source>
</evidence>
<feature type="transmembrane region" description="Helical" evidence="7">
    <location>
        <begin position="228"/>
        <end position="249"/>
    </location>
</feature>
<dbReference type="PANTHER" id="PTHR23513:SF18">
    <property type="entry name" value="INTEGRAL MEMBRANE PROTEIN"/>
    <property type="match status" value="1"/>
</dbReference>
<evidence type="ECO:0000256" key="2">
    <source>
        <dbReference type="ARBA" id="ARBA00022475"/>
    </source>
</evidence>
<evidence type="ECO:0000313" key="9">
    <source>
        <dbReference type="Proteomes" id="UP000264006"/>
    </source>
</evidence>
<evidence type="ECO:0000256" key="4">
    <source>
        <dbReference type="ARBA" id="ARBA00022989"/>
    </source>
</evidence>
<dbReference type="AlphaFoldDB" id="A0A346Y427"/>
<gene>
    <name evidence="8" type="ORF">DVS28_a4563</name>
</gene>
<accession>A0A346Y427</accession>
<keyword evidence="5 7" id="KW-0472">Membrane</keyword>